<reference evidence="2 3" key="1">
    <citation type="journal article" date="2019" name="Int. J. Syst. Evol. Microbiol.">
        <title>The Global Catalogue of Microorganisms (GCM) 10K type strain sequencing project: providing services to taxonomists for standard genome sequencing and annotation.</title>
        <authorList>
            <consortium name="The Broad Institute Genomics Platform"/>
            <consortium name="The Broad Institute Genome Sequencing Center for Infectious Disease"/>
            <person name="Wu L."/>
            <person name="Ma J."/>
        </authorList>
    </citation>
    <scope>NUCLEOTIDE SEQUENCE [LARGE SCALE GENOMIC DNA]</scope>
    <source>
        <strain evidence="2 3">CGMCC 1.12859</strain>
    </source>
</reference>
<dbReference type="InterPro" id="IPR036188">
    <property type="entry name" value="FAD/NAD-bd_sf"/>
</dbReference>
<dbReference type="Gene3D" id="3.50.50.60">
    <property type="entry name" value="FAD/NAD(P)-binding domain"/>
    <property type="match status" value="1"/>
</dbReference>
<comment type="caution">
    <text evidence="2">The sequence shown here is derived from an EMBL/GenBank/DDBJ whole genome shotgun (WGS) entry which is preliminary data.</text>
</comment>
<dbReference type="InterPro" id="IPR002937">
    <property type="entry name" value="Amino_oxidase"/>
</dbReference>
<evidence type="ECO:0000259" key="1">
    <source>
        <dbReference type="Pfam" id="PF01593"/>
    </source>
</evidence>
<evidence type="ECO:0000313" key="3">
    <source>
        <dbReference type="Proteomes" id="UP001597139"/>
    </source>
</evidence>
<evidence type="ECO:0000313" key="2">
    <source>
        <dbReference type="EMBL" id="MFD1566718.1"/>
    </source>
</evidence>
<name>A0ABD6BNS4_9EURY</name>
<feature type="non-terminal residue" evidence="2">
    <location>
        <position position="210"/>
    </location>
</feature>
<accession>A0ABD6BNS4</accession>
<dbReference type="PANTHER" id="PTHR42841">
    <property type="entry name" value="AMINE OXIDASE"/>
    <property type="match status" value="1"/>
</dbReference>
<feature type="domain" description="Amine oxidase" evidence="1">
    <location>
        <begin position="11"/>
        <end position="208"/>
    </location>
</feature>
<dbReference type="AlphaFoldDB" id="A0ABD6BNS4"/>
<protein>
    <submittedName>
        <fullName evidence="2">FAD-dependent oxidoreductase</fullName>
    </submittedName>
</protein>
<keyword evidence="3" id="KW-1185">Reference proteome</keyword>
<dbReference type="Proteomes" id="UP001597139">
    <property type="component" value="Unassembled WGS sequence"/>
</dbReference>
<dbReference type="EMBL" id="JBHUCZ010000001">
    <property type="protein sequence ID" value="MFD1566718.1"/>
    <property type="molecule type" value="Genomic_DNA"/>
</dbReference>
<proteinExistence type="predicted"/>
<organism evidence="2 3">
    <name type="scientific">Halolamina litorea</name>
    <dbReference type="NCBI Taxonomy" id="1515593"/>
    <lineage>
        <taxon>Archaea</taxon>
        <taxon>Methanobacteriati</taxon>
        <taxon>Methanobacteriota</taxon>
        <taxon>Stenosarchaea group</taxon>
        <taxon>Halobacteria</taxon>
        <taxon>Halobacteriales</taxon>
        <taxon>Haloferacaceae</taxon>
    </lineage>
</organism>
<dbReference type="RefSeq" id="WP_379821325.1">
    <property type="nucleotide sequence ID" value="NZ_JBHUCZ010000001.1"/>
</dbReference>
<sequence length="210" mass="22871">MTEIAVVGAGLAGLVAARRLADAGHDVTLFEERETVGGRVRTREVEGFTCDRGFQVLFDAYPAVQEELDLAALSLRAFAPGGTICRPDSRSTLSDPFRDLGSLLPSAFSREVTLGDKLRTLRLRRGLTRGDWPEFGTPDRSIRALLQDEGFSEEFVENFAAPLYGGITLDRSLATSANVFEYTFRAMSLGRIVVPAEGMAAIPEQLAERA</sequence>
<dbReference type="SUPFAM" id="SSF51905">
    <property type="entry name" value="FAD/NAD(P)-binding domain"/>
    <property type="match status" value="1"/>
</dbReference>
<dbReference type="PRINTS" id="PR00419">
    <property type="entry name" value="ADXRDTASE"/>
</dbReference>
<gene>
    <name evidence="2" type="ORF">ACFSAU_04370</name>
</gene>
<dbReference type="Pfam" id="PF01593">
    <property type="entry name" value="Amino_oxidase"/>
    <property type="match status" value="1"/>
</dbReference>